<gene>
    <name evidence="2" type="ORF">TCNE_LOCUS18637</name>
</gene>
<evidence type="ECO:0000313" key="4">
    <source>
        <dbReference type="WBParaSite" id="TCNE_0001864101-mRNA-1"/>
    </source>
</evidence>
<feature type="domain" description="Methyltransferase FkbM" evidence="1">
    <location>
        <begin position="73"/>
        <end position="221"/>
    </location>
</feature>
<sequence length="265" mass="30166">MADEIKNFSSCPRWFEMAATLKKCFVSKMATTKDLWNSIANISTMCGADFVKNLLRAKYLINNDDVKAIIPPTDNEFDGIALTIGIGNDTSVERRLKKTYPNIRFYGADPIYEAGKAFTNIGEYKQSGVSEKGGSFNASVLINKKYHWRTIETITMKALLRAFGIAHVDFLFLDIEGTEYSVLPTLSTQTDMFNETFCQINVELHGPLVDYGQTDAAFVRLLNSVMSRESPYVPLWIPQPTMHHRLFLVNWKNLQCVKNFFSHWC</sequence>
<name>A0A183VD17_TOXCA</name>
<evidence type="ECO:0000259" key="1">
    <source>
        <dbReference type="Pfam" id="PF05050"/>
    </source>
</evidence>
<reference evidence="4" key="1">
    <citation type="submission" date="2016-06" db="UniProtKB">
        <authorList>
            <consortium name="WormBaseParasite"/>
        </authorList>
    </citation>
    <scope>IDENTIFICATION</scope>
</reference>
<dbReference type="PANTHER" id="PTHR22989">
    <property type="entry name" value="UNCHARACTERIZED DUF13 C.ELEGANS"/>
    <property type="match status" value="1"/>
</dbReference>
<evidence type="ECO:0000313" key="2">
    <source>
        <dbReference type="EMBL" id="VDM49958.1"/>
    </source>
</evidence>
<dbReference type="PANTHER" id="PTHR22989:SF3">
    <property type="entry name" value="METHYLTRANSFERASE FKBM DOMAIN-CONTAINING PROTEIN"/>
    <property type="match status" value="1"/>
</dbReference>
<accession>A0A183VD17</accession>
<proteinExistence type="predicted"/>
<dbReference type="Pfam" id="PF05050">
    <property type="entry name" value="Methyltransf_21"/>
    <property type="match status" value="1"/>
</dbReference>
<dbReference type="WBParaSite" id="TCNE_0001864101-mRNA-1">
    <property type="protein sequence ID" value="TCNE_0001864101-mRNA-1"/>
    <property type="gene ID" value="TCNE_0001864101"/>
</dbReference>
<organism evidence="3 4">
    <name type="scientific">Toxocara canis</name>
    <name type="common">Canine roundworm</name>
    <dbReference type="NCBI Taxonomy" id="6265"/>
    <lineage>
        <taxon>Eukaryota</taxon>
        <taxon>Metazoa</taxon>
        <taxon>Ecdysozoa</taxon>
        <taxon>Nematoda</taxon>
        <taxon>Chromadorea</taxon>
        <taxon>Rhabditida</taxon>
        <taxon>Spirurina</taxon>
        <taxon>Ascaridomorpha</taxon>
        <taxon>Ascaridoidea</taxon>
        <taxon>Toxocaridae</taxon>
        <taxon>Toxocara</taxon>
    </lineage>
</organism>
<dbReference type="InterPro" id="IPR006342">
    <property type="entry name" value="FkbM_mtfrase"/>
</dbReference>
<keyword evidence="3" id="KW-1185">Reference proteome</keyword>
<protein>
    <submittedName>
        <fullName evidence="4">Methyltransf_21 domain-containing protein</fullName>
    </submittedName>
</protein>
<dbReference type="AlphaFoldDB" id="A0A183VD17"/>
<dbReference type="Proteomes" id="UP000050794">
    <property type="component" value="Unassembled WGS sequence"/>
</dbReference>
<dbReference type="EMBL" id="UYWY01025764">
    <property type="protein sequence ID" value="VDM49958.1"/>
    <property type="molecule type" value="Genomic_DNA"/>
</dbReference>
<reference evidence="2 3" key="2">
    <citation type="submission" date="2018-11" db="EMBL/GenBank/DDBJ databases">
        <authorList>
            <consortium name="Pathogen Informatics"/>
        </authorList>
    </citation>
    <scope>NUCLEOTIDE SEQUENCE [LARGE SCALE GENOMIC DNA]</scope>
</reference>
<evidence type="ECO:0000313" key="3">
    <source>
        <dbReference type="Proteomes" id="UP000050794"/>
    </source>
</evidence>